<organism evidence="2 3">
    <name type="scientific">Penicillium desertorum</name>
    <dbReference type="NCBI Taxonomy" id="1303715"/>
    <lineage>
        <taxon>Eukaryota</taxon>
        <taxon>Fungi</taxon>
        <taxon>Dikarya</taxon>
        <taxon>Ascomycota</taxon>
        <taxon>Pezizomycotina</taxon>
        <taxon>Eurotiomycetes</taxon>
        <taxon>Eurotiomycetidae</taxon>
        <taxon>Eurotiales</taxon>
        <taxon>Aspergillaceae</taxon>
        <taxon>Penicillium</taxon>
    </lineage>
</organism>
<evidence type="ECO:0000313" key="2">
    <source>
        <dbReference type="EMBL" id="KAJ5471344.1"/>
    </source>
</evidence>
<accession>A0A9W9WPS1</accession>
<feature type="region of interest" description="Disordered" evidence="1">
    <location>
        <begin position="39"/>
        <end position="133"/>
    </location>
</feature>
<feature type="compositionally biased region" description="Basic and acidic residues" evidence="1">
    <location>
        <begin position="110"/>
        <end position="133"/>
    </location>
</feature>
<evidence type="ECO:0000313" key="3">
    <source>
        <dbReference type="Proteomes" id="UP001147760"/>
    </source>
</evidence>
<feature type="compositionally biased region" description="Polar residues" evidence="1">
    <location>
        <begin position="53"/>
        <end position="62"/>
    </location>
</feature>
<name>A0A9W9WPS1_9EURO</name>
<gene>
    <name evidence="2" type="ORF">N7530_008701</name>
</gene>
<proteinExistence type="predicted"/>
<reference evidence="2" key="2">
    <citation type="journal article" date="2023" name="IMA Fungus">
        <title>Comparative genomic study of the Penicillium genus elucidates a diverse pangenome and 15 lateral gene transfer events.</title>
        <authorList>
            <person name="Petersen C."/>
            <person name="Sorensen T."/>
            <person name="Nielsen M.R."/>
            <person name="Sondergaard T.E."/>
            <person name="Sorensen J.L."/>
            <person name="Fitzpatrick D.A."/>
            <person name="Frisvad J.C."/>
            <person name="Nielsen K.L."/>
        </authorList>
    </citation>
    <scope>NUCLEOTIDE SEQUENCE</scope>
    <source>
        <strain evidence="2">IBT 17660</strain>
    </source>
</reference>
<dbReference type="AlphaFoldDB" id="A0A9W9WPS1"/>
<dbReference type="EMBL" id="JAPWDO010000005">
    <property type="protein sequence ID" value="KAJ5471344.1"/>
    <property type="molecule type" value="Genomic_DNA"/>
</dbReference>
<evidence type="ECO:0000256" key="1">
    <source>
        <dbReference type="SAM" id="MobiDB-lite"/>
    </source>
</evidence>
<protein>
    <submittedName>
        <fullName evidence="2">Uncharacterized protein</fullName>
    </submittedName>
</protein>
<feature type="compositionally biased region" description="Basic and acidic residues" evidence="1">
    <location>
        <begin position="63"/>
        <end position="75"/>
    </location>
</feature>
<keyword evidence="3" id="KW-1185">Reference proteome</keyword>
<dbReference type="Proteomes" id="UP001147760">
    <property type="component" value="Unassembled WGS sequence"/>
</dbReference>
<dbReference type="OrthoDB" id="4312452at2759"/>
<comment type="caution">
    <text evidence="2">The sequence shown here is derived from an EMBL/GenBank/DDBJ whole genome shotgun (WGS) entry which is preliminary data.</text>
</comment>
<sequence>MASLVESLYKVICKRRMQTCSLLNFQLRRNVAFSRSKDLFLKNEPANHATPRTAPNKSTQADMSRKEAYYKEEPPIAKSTSATPETKEGDHKHNSLKIYREGPNTESGELDPKSKSEEVKRHNKFVTDHHKKL</sequence>
<reference evidence="2" key="1">
    <citation type="submission" date="2022-12" db="EMBL/GenBank/DDBJ databases">
        <authorList>
            <person name="Petersen C."/>
        </authorList>
    </citation>
    <scope>NUCLEOTIDE SEQUENCE</scope>
    <source>
        <strain evidence="2">IBT 17660</strain>
    </source>
</reference>